<dbReference type="SUPFAM" id="SSF47175">
    <property type="entry name" value="Cytochromes"/>
    <property type="match status" value="1"/>
</dbReference>
<dbReference type="InterPro" id="IPR012127">
    <property type="entry name" value="Cyt_c_prime"/>
</dbReference>
<dbReference type="InterPro" id="IPR002321">
    <property type="entry name" value="Cyt_c_II"/>
</dbReference>
<keyword evidence="1" id="KW-0813">Transport</keyword>
<dbReference type="Pfam" id="PF01322">
    <property type="entry name" value="Cytochrom_C_2"/>
    <property type="match status" value="1"/>
</dbReference>
<feature type="chain" id="PRO_5022192758" evidence="8">
    <location>
        <begin position="21"/>
        <end position="143"/>
    </location>
</feature>
<evidence type="ECO:0000256" key="7">
    <source>
        <dbReference type="PIRSR" id="PIRSR000027-2"/>
    </source>
</evidence>
<organism evidence="9 10">
    <name type="scientific">Microvirga aerophila</name>
    <dbReference type="NCBI Taxonomy" id="670291"/>
    <lineage>
        <taxon>Bacteria</taxon>
        <taxon>Pseudomonadati</taxon>
        <taxon>Pseudomonadota</taxon>
        <taxon>Alphaproteobacteria</taxon>
        <taxon>Hyphomicrobiales</taxon>
        <taxon>Methylobacteriaceae</taxon>
        <taxon>Microvirga</taxon>
    </lineage>
</organism>
<keyword evidence="8" id="KW-0732">Signal</keyword>
<gene>
    <name evidence="9" type="ORF">MAE02_00380</name>
</gene>
<reference evidence="9 10" key="1">
    <citation type="submission" date="2019-07" db="EMBL/GenBank/DDBJ databases">
        <title>Whole genome shotgun sequence of Microvirga aerophila NBRC 106136.</title>
        <authorList>
            <person name="Hosoyama A."/>
            <person name="Uohara A."/>
            <person name="Ohji S."/>
            <person name="Ichikawa N."/>
        </authorList>
    </citation>
    <scope>NUCLEOTIDE SEQUENCE [LARGE SCALE GENOMIC DNA]</scope>
    <source>
        <strain evidence="9 10">NBRC 106136</strain>
    </source>
</reference>
<comment type="PTM">
    <text evidence="7">Binds 1 heme group per subunit.</text>
</comment>
<feature type="binding site" description="covalent" evidence="7">
    <location>
        <position position="136"/>
    </location>
    <ligand>
        <name>heme c</name>
        <dbReference type="ChEBI" id="CHEBI:61717"/>
    </ligand>
</feature>
<evidence type="ECO:0000256" key="1">
    <source>
        <dbReference type="ARBA" id="ARBA00022448"/>
    </source>
</evidence>
<evidence type="ECO:0000313" key="9">
    <source>
        <dbReference type="EMBL" id="GEO12342.1"/>
    </source>
</evidence>
<dbReference type="Gene3D" id="1.20.120.10">
    <property type="entry name" value="Cytochrome c/b562"/>
    <property type="match status" value="1"/>
</dbReference>
<dbReference type="PIRSF" id="PIRSF000027">
    <property type="entry name" value="Cytc_c_prime"/>
    <property type="match status" value="1"/>
</dbReference>
<dbReference type="GO" id="GO:0022900">
    <property type="term" value="P:electron transport chain"/>
    <property type="evidence" value="ECO:0007669"/>
    <property type="project" value="InterPro"/>
</dbReference>
<evidence type="ECO:0000256" key="3">
    <source>
        <dbReference type="ARBA" id="ARBA00022723"/>
    </source>
</evidence>
<proteinExistence type="predicted"/>
<feature type="binding site" description="covalent" evidence="7">
    <location>
        <position position="133"/>
    </location>
    <ligand>
        <name>heme c</name>
        <dbReference type="ChEBI" id="CHEBI:61717"/>
    </ligand>
</feature>
<comment type="caution">
    <text evidence="9">The sequence shown here is derived from an EMBL/GenBank/DDBJ whole genome shotgun (WGS) entry which is preliminary data.</text>
</comment>
<name>A0A512BK56_9HYPH</name>
<evidence type="ECO:0000256" key="4">
    <source>
        <dbReference type="ARBA" id="ARBA00022982"/>
    </source>
</evidence>
<protein>
    <submittedName>
        <fullName evidence="9">Cytochrome c</fullName>
    </submittedName>
</protein>
<dbReference type="Proteomes" id="UP000321085">
    <property type="component" value="Unassembled WGS sequence"/>
</dbReference>
<evidence type="ECO:0000256" key="5">
    <source>
        <dbReference type="ARBA" id="ARBA00023004"/>
    </source>
</evidence>
<feature type="binding site" description="axial binding residue" evidence="6">
    <location>
        <position position="137"/>
    </location>
    <ligand>
        <name>heme c</name>
        <dbReference type="ChEBI" id="CHEBI:61717"/>
    </ligand>
    <ligandPart>
        <name>Fe</name>
        <dbReference type="ChEBI" id="CHEBI:18248"/>
    </ligandPart>
</feature>
<evidence type="ECO:0000256" key="6">
    <source>
        <dbReference type="PIRSR" id="PIRSR000027-1"/>
    </source>
</evidence>
<dbReference type="PROSITE" id="PS51009">
    <property type="entry name" value="CYTCII"/>
    <property type="match status" value="1"/>
</dbReference>
<dbReference type="GO" id="GO:0020037">
    <property type="term" value="F:heme binding"/>
    <property type="evidence" value="ECO:0007669"/>
    <property type="project" value="InterPro"/>
</dbReference>
<evidence type="ECO:0000256" key="8">
    <source>
        <dbReference type="SAM" id="SignalP"/>
    </source>
</evidence>
<keyword evidence="3 6" id="KW-0479">Metal-binding</keyword>
<keyword evidence="4" id="KW-0249">Electron transport</keyword>
<dbReference type="GO" id="GO:0042597">
    <property type="term" value="C:periplasmic space"/>
    <property type="evidence" value="ECO:0007669"/>
    <property type="project" value="InterPro"/>
</dbReference>
<dbReference type="RefSeq" id="WP_114184251.1">
    <property type="nucleotide sequence ID" value="NZ_BJYU01000001.1"/>
</dbReference>
<keyword evidence="5 6" id="KW-0408">Iron</keyword>
<dbReference type="EMBL" id="BJYU01000001">
    <property type="protein sequence ID" value="GEO12342.1"/>
    <property type="molecule type" value="Genomic_DNA"/>
</dbReference>
<evidence type="ECO:0000256" key="2">
    <source>
        <dbReference type="ARBA" id="ARBA00022617"/>
    </source>
</evidence>
<dbReference type="AlphaFoldDB" id="A0A512BK56"/>
<evidence type="ECO:0000313" key="10">
    <source>
        <dbReference type="Proteomes" id="UP000321085"/>
    </source>
</evidence>
<sequence length="143" mass="15286">MKRSIFVAGLLALGVTAAIAQSNIVEQRQGLMKEMGAQSRTLGGMLRGQAPFDLAQAQAGLKVFSENAKKSTPLYPESTKGAEKTGALPTVWEKKSDFESHFAKLDQSAQAALAAIKDEATFKAELPKVLQNCGGCHTSFRKS</sequence>
<dbReference type="InterPro" id="IPR010980">
    <property type="entry name" value="Cyt_c/b562"/>
</dbReference>
<accession>A0A512BK56</accession>
<dbReference type="OrthoDB" id="9811729at2"/>
<dbReference type="GO" id="GO:0005506">
    <property type="term" value="F:iron ion binding"/>
    <property type="evidence" value="ECO:0007669"/>
    <property type="project" value="InterPro"/>
</dbReference>
<keyword evidence="2 7" id="KW-0349">Heme</keyword>
<dbReference type="GO" id="GO:0009055">
    <property type="term" value="F:electron transfer activity"/>
    <property type="evidence" value="ECO:0007669"/>
    <property type="project" value="InterPro"/>
</dbReference>
<feature type="signal peptide" evidence="8">
    <location>
        <begin position="1"/>
        <end position="20"/>
    </location>
</feature>
<keyword evidence="10" id="KW-1185">Reference proteome</keyword>